<dbReference type="EMBL" id="JASCZI010090756">
    <property type="protein sequence ID" value="MED6146100.1"/>
    <property type="molecule type" value="Genomic_DNA"/>
</dbReference>
<feature type="compositionally biased region" description="Acidic residues" evidence="1">
    <location>
        <begin position="156"/>
        <end position="170"/>
    </location>
</feature>
<organism evidence="3 4">
    <name type="scientific">Stylosanthes scabra</name>
    <dbReference type="NCBI Taxonomy" id="79078"/>
    <lineage>
        <taxon>Eukaryota</taxon>
        <taxon>Viridiplantae</taxon>
        <taxon>Streptophyta</taxon>
        <taxon>Embryophyta</taxon>
        <taxon>Tracheophyta</taxon>
        <taxon>Spermatophyta</taxon>
        <taxon>Magnoliopsida</taxon>
        <taxon>eudicotyledons</taxon>
        <taxon>Gunneridae</taxon>
        <taxon>Pentapetalae</taxon>
        <taxon>rosids</taxon>
        <taxon>fabids</taxon>
        <taxon>Fabales</taxon>
        <taxon>Fabaceae</taxon>
        <taxon>Papilionoideae</taxon>
        <taxon>50 kb inversion clade</taxon>
        <taxon>dalbergioids sensu lato</taxon>
        <taxon>Dalbergieae</taxon>
        <taxon>Pterocarpus clade</taxon>
        <taxon>Stylosanthes</taxon>
    </lineage>
</organism>
<keyword evidence="4" id="KW-1185">Reference proteome</keyword>
<feature type="domain" description="PB1-like" evidence="2">
    <location>
        <begin position="1"/>
        <end position="95"/>
    </location>
</feature>
<dbReference type="Proteomes" id="UP001341840">
    <property type="component" value="Unassembled WGS sequence"/>
</dbReference>
<feature type="compositionally biased region" description="Acidic residues" evidence="1">
    <location>
        <begin position="133"/>
        <end position="143"/>
    </location>
</feature>
<name>A0ABU6TBM2_9FABA</name>
<evidence type="ECO:0000259" key="2">
    <source>
        <dbReference type="Pfam" id="PF26130"/>
    </source>
</evidence>
<feature type="region of interest" description="Disordered" evidence="1">
    <location>
        <begin position="103"/>
        <end position="170"/>
    </location>
</feature>
<evidence type="ECO:0000313" key="3">
    <source>
        <dbReference type="EMBL" id="MED6146100.1"/>
    </source>
</evidence>
<comment type="caution">
    <text evidence="3">The sequence shown here is derived from an EMBL/GenBank/DDBJ whole genome shotgun (WGS) entry which is preliminary data.</text>
</comment>
<sequence length="325" mass="37037">MYHQGRFKHERGALNYLEGKITLVDYCNEDEWSLIEVYDIVTKQGYLNEDIANMWYKSTKEGKGEGVRKLRNDKDAMAMASIGVKEDLVELYVVHNHRDIQEESRDVQLDGNATTNVENNEPEVKEDGLNSDVLEEEDECSDASEDKDYESKHEEGESDDDSWSDDSSDGAAEDIANEVDFGDSDDDKEGAGGLYEVHISCYNMNQLGPSQLSQNKDEPKVEIRKDKGKEKIPLGFGDEEEGYDSEDFLDMPISDDEDEVPKKKYPRHIQLKNMSEYTWEVGTLYVSREEFKDCVVAYAVHTGTGLKFDKVNQRRVKVKCVDGCK</sequence>
<dbReference type="Pfam" id="PF26130">
    <property type="entry name" value="PB1-like"/>
    <property type="match status" value="1"/>
</dbReference>
<feature type="compositionally biased region" description="Basic and acidic residues" evidence="1">
    <location>
        <begin position="144"/>
        <end position="155"/>
    </location>
</feature>
<gene>
    <name evidence="3" type="ORF">PIB30_031460</name>
</gene>
<reference evidence="3 4" key="1">
    <citation type="journal article" date="2023" name="Plants (Basel)">
        <title>Bridging the Gap: Combining Genomics and Transcriptomics Approaches to Understand Stylosanthes scabra, an Orphan Legume from the Brazilian Caatinga.</title>
        <authorList>
            <person name="Ferreira-Neto J.R.C."/>
            <person name="da Silva M.D."/>
            <person name="Binneck E."/>
            <person name="de Melo N.F."/>
            <person name="da Silva R.H."/>
            <person name="de Melo A.L.T.M."/>
            <person name="Pandolfi V."/>
            <person name="Bustamante F.O."/>
            <person name="Brasileiro-Vidal A.C."/>
            <person name="Benko-Iseppon A.M."/>
        </authorList>
    </citation>
    <scope>NUCLEOTIDE SEQUENCE [LARGE SCALE GENOMIC DNA]</scope>
    <source>
        <tissue evidence="3">Leaves</tissue>
    </source>
</reference>
<dbReference type="InterPro" id="IPR058594">
    <property type="entry name" value="PB1-like_dom_pln"/>
</dbReference>
<evidence type="ECO:0000256" key="1">
    <source>
        <dbReference type="SAM" id="MobiDB-lite"/>
    </source>
</evidence>
<proteinExistence type="predicted"/>
<accession>A0ABU6TBM2</accession>
<evidence type="ECO:0000313" key="4">
    <source>
        <dbReference type="Proteomes" id="UP001341840"/>
    </source>
</evidence>
<protein>
    <recommendedName>
        <fullName evidence="2">PB1-like domain-containing protein</fullName>
    </recommendedName>
</protein>